<feature type="domain" description="VRR-NUC" evidence="4">
    <location>
        <begin position="21"/>
        <end position="125"/>
    </location>
</feature>
<dbReference type="EMBL" id="AP014546">
    <property type="protein sequence ID" value="BBB29361.1"/>
    <property type="molecule type" value="Genomic_DNA"/>
</dbReference>
<dbReference type="Pfam" id="PF08774">
    <property type="entry name" value="VRR_NUC"/>
    <property type="match status" value="1"/>
</dbReference>
<keyword evidence="6" id="KW-1185">Reference proteome</keyword>
<dbReference type="InterPro" id="IPR011856">
    <property type="entry name" value="tRNA_endonuc-like_dom_sf"/>
</dbReference>
<gene>
    <name evidence="5" type="ORF">NEJAP_1409</name>
</gene>
<keyword evidence="2" id="KW-0540">Nuclease</keyword>
<dbReference type="RefSeq" id="WP_201349974.1">
    <property type="nucleotide sequence ID" value="NZ_AP014546.1"/>
</dbReference>
<dbReference type="KEGG" id="njp:NEJAP_1409"/>
<reference evidence="5 6" key="1">
    <citation type="journal article" date="2008" name="Int. J. Syst. Evol. Microbiol.">
        <title>Neptunomonas japonica sp. nov., an Osedax japonicus symbiont-like bacterium isolated from sediment adjacent to sperm whale carcasses off Kagoshima, Japan.</title>
        <authorList>
            <person name="Miyazaki M."/>
            <person name="Nogi Y."/>
            <person name="Fujiwara Y."/>
            <person name="Kawato M."/>
            <person name="Kubokawa K."/>
            <person name="Horikoshi K."/>
        </authorList>
    </citation>
    <scope>NUCLEOTIDE SEQUENCE [LARGE SCALE GENOMIC DNA]</scope>
    <source>
        <strain evidence="5 6">JAMM 1380</strain>
    </source>
</reference>
<evidence type="ECO:0000259" key="4">
    <source>
        <dbReference type="SMART" id="SM00990"/>
    </source>
</evidence>
<dbReference type="InterPro" id="IPR014883">
    <property type="entry name" value="VRR_NUC"/>
</dbReference>
<accession>A0A7R6PHR2</accession>
<organism evidence="5 6">
    <name type="scientific">Neptunomonas japonica JAMM 1380</name>
    <dbReference type="NCBI Taxonomy" id="1441457"/>
    <lineage>
        <taxon>Bacteria</taxon>
        <taxon>Pseudomonadati</taxon>
        <taxon>Pseudomonadota</taxon>
        <taxon>Gammaproteobacteria</taxon>
        <taxon>Oceanospirillales</taxon>
        <taxon>Oceanospirillaceae</taxon>
        <taxon>Neptunomonas</taxon>
    </lineage>
</organism>
<dbReference type="Proteomes" id="UP000595332">
    <property type="component" value="Chromosome"/>
</dbReference>
<dbReference type="AlphaFoldDB" id="A0A7R6PHR2"/>
<sequence length="145" mass="15952">MKKWTAPPAAKKSKPRKPKIDWEGNEQTVFFNWLRLQHKAAFNMAYHAPNGGNRSESEGARLKRQGVKAGVPDVCIAIAKGGYFGLYIEFKATPPKNSAVSVSQGEWLAKLNAQGYKAVLCKGLDSIMAEVSDYLKLPATVVEKD</sequence>
<evidence type="ECO:0000256" key="1">
    <source>
        <dbReference type="ARBA" id="ARBA00001946"/>
    </source>
</evidence>
<dbReference type="GO" id="GO:0004518">
    <property type="term" value="F:nuclease activity"/>
    <property type="evidence" value="ECO:0007669"/>
    <property type="project" value="UniProtKB-KW"/>
</dbReference>
<dbReference type="Gene3D" id="3.40.1350.10">
    <property type="match status" value="1"/>
</dbReference>
<proteinExistence type="predicted"/>
<protein>
    <submittedName>
        <fullName evidence="5">VRR-NUC domain protein</fullName>
    </submittedName>
</protein>
<dbReference type="GO" id="GO:0003676">
    <property type="term" value="F:nucleic acid binding"/>
    <property type="evidence" value="ECO:0007669"/>
    <property type="project" value="InterPro"/>
</dbReference>
<evidence type="ECO:0000313" key="5">
    <source>
        <dbReference type="EMBL" id="BBB29361.1"/>
    </source>
</evidence>
<dbReference type="SMART" id="SM00990">
    <property type="entry name" value="VRR_NUC"/>
    <property type="match status" value="1"/>
</dbReference>
<comment type="cofactor">
    <cofactor evidence="1">
        <name>Mg(2+)</name>
        <dbReference type="ChEBI" id="CHEBI:18420"/>
    </cofactor>
</comment>
<evidence type="ECO:0000256" key="3">
    <source>
        <dbReference type="ARBA" id="ARBA00022801"/>
    </source>
</evidence>
<dbReference type="GO" id="GO:0016788">
    <property type="term" value="F:hydrolase activity, acting on ester bonds"/>
    <property type="evidence" value="ECO:0007669"/>
    <property type="project" value="InterPro"/>
</dbReference>
<evidence type="ECO:0000313" key="6">
    <source>
        <dbReference type="Proteomes" id="UP000595332"/>
    </source>
</evidence>
<evidence type="ECO:0000256" key="2">
    <source>
        <dbReference type="ARBA" id="ARBA00022722"/>
    </source>
</evidence>
<name>A0A7R6PHR2_9GAMM</name>
<keyword evidence="3" id="KW-0378">Hydrolase</keyword>